<protein>
    <submittedName>
        <fullName evidence="1">Uncharacterized protein</fullName>
    </submittedName>
</protein>
<keyword evidence="2" id="KW-1185">Reference proteome</keyword>
<accession>A0ABU9GTP0</accession>
<evidence type="ECO:0000313" key="2">
    <source>
        <dbReference type="Proteomes" id="UP001369082"/>
    </source>
</evidence>
<name>A0ABU9GTP0_9GAMM</name>
<reference evidence="1 2" key="1">
    <citation type="submission" date="2024-02" db="EMBL/GenBank/DDBJ databases">
        <title>Bacteria isolated from the canopy kelp, Nereocystis luetkeana.</title>
        <authorList>
            <person name="Pfister C.A."/>
            <person name="Younker I.T."/>
            <person name="Light S.H."/>
        </authorList>
    </citation>
    <scope>NUCLEOTIDE SEQUENCE [LARGE SCALE GENOMIC DNA]</scope>
    <source>
        <strain evidence="1 2">TI.1.05</strain>
    </source>
</reference>
<comment type="caution">
    <text evidence="1">The sequence shown here is derived from an EMBL/GenBank/DDBJ whole genome shotgun (WGS) entry which is preliminary data.</text>
</comment>
<dbReference type="EMBL" id="JBAKAZ010000077">
    <property type="protein sequence ID" value="MEL0630692.1"/>
    <property type="molecule type" value="Genomic_DNA"/>
</dbReference>
<evidence type="ECO:0000313" key="1">
    <source>
        <dbReference type="EMBL" id="MEL0630692.1"/>
    </source>
</evidence>
<dbReference type="Proteomes" id="UP001369082">
    <property type="component" value="Unassembled WGS sequence"/>
</dbReference>
<organism evidence="1 2">
    <name type="scientific">Psychromonas aquatilis</name>
    <dbReference type="NCBI Taxonomy" id="2005072"/>
    <lineage>
        <taxon>Bacteria</taxon>
        <taxon>Pseudomonadati</taxon>
        <taxon>Pseudomonadota</taxon>
        <taxon>Gammaproteobacteria</taxon>
        <taxon>Alteromonadales</taxon>
        <taxon>Psychromonadaceae</taxon>
        <taxon>Psychromonas</taxon>
    </lineage>
</organism>
<sequence length="344" mass="39780">MKKIILHVGFNKTATTSIQDSLEKNRDQLLTEGFHYPIFEVENNFISNHSLPFYTIFSGNVNTYRDLIRLDLTTSVLKVKKIFEKQLDNSLDFEKVIFSGEHIPLLTKSELLTLKKRLLSKGHQLEVLCYVRKPYSYLCSEMQQQIKASDNTLESISVPIKSNQVFKLNEVFGDVKYLSFEKECKHVGGPVGSFISYLDIDEKKFKIIYKNEGVGNITSRFIAHLNKRHPVIINNKLNPKGRPRNISNFDSNKFKLTPRELSTIVETLDVENAKMGQLLGDTFMDLKPYETIDKFKLSKEEAKKMLKLAFNSPLLTTDIIDFILKYKDESFNKNWPEKYLKTLG</sequence>
<dbReference type="RefSeq" id="WP_341598819.1">
    <property type="nucleotide sequence ID" value="NZ_JBAKAZ010000077.1"/>
</dbReference>
<proteinExistence type="predicted"/>
<gene>
    <name evidence="1" type="ORF">V6256_13860</name>
</gene>